<dbReference type="EMBL" id="MPTD01000015">
    <property type="protein sequence ID" value="OMD48512.1"/>
    <property type="molecule type" value="Genomic_DNA"/>
</dbReference>
<keyword evidence="2" id="KW-1185">Reference proteome</keyword>
<proteinExistence type="predicted"/>
<evidence type="ECO:0000313" key="1">
    <source>
        <dbReference type="EMBL" id="OMD48512.1"/>
    </source>
</evidence>
<sequence>MKLYFSWFLSISLLVTMFKINVQLLKLDELRNHFSEFQKRTRIRELLFVCGMKLFGHKKKLTVFSSTPLPHYSK</sequence>
<gene>
    <name evidence="1" type="ORF">BSK51_21515</name>
</gene>
<reference evidence="1 2" key="1">
    <citation type="submission" date="2016-10" db="EMBL/GenBank/DDBJ databases">
        <title>Paenibacillus species isolates.</title>
        <authorList>
            <person name="Beno S.M."/>
        </authorList>
    </citation>
    <scope>NUCLEOTIDE SEQUENCE [LARGE SCALE GENOMIC DNA]</scope>
    <source>
        <strain evidence="1 2">FSL R5-0923</strain>
    </source>
</reference>
<dbReference type="Proteomes" id="UP000187313">
    <property type="component" value="Unassembled WGS sequence"/>
</dbReference>
<name>A0ABX3HEQ0_9BACL</name>
<evidence type="ECO:0000313" key="2">
    <source>
        <dbReference type="Proteomes" id="UP000187313"/>
    </source>
</evidence>
<protein>
    <submittedName>
        <fullName evidence="1">Uncharacterized protein</fullName>
    </submittedName>
</protein>
<comment type="caution">
    <text evidence="1">The sequence shown here is derived from an EMBL/GenBank/DDBJ whole genome shotgun (WGS) entry which is preliminary data.</text>
</comment>
<organism evidence="1 2">
    <name type="scientific">Paenibacillus odorifer</name>
    <dbReference type="NCBI Taxonomy" id="189426"/>
    <lineage>
        <taxon>Bacteria</taxon>
        <taxon>Bacillati</taxon>
        <taxon>Bacillota</taxon>
        <taxon>Bacilli</taxon>
        <taxon>Bacillales</taxon>
        <taxon>Paenibacillaceae</taxon>
        <taxon>Paenibacillus</taxon>
    </lineage>
</organism>
<accession>A0ABX3HEQ0</accession>